<dbReference type="Gene3D" id="1.20.120.450">
    <property type="entry name" value="dinb family like domain"/>
    <property type="match status" value="1"/>
</dbReference>
<keyword evidence="3" id="KW-1185">Reference proteome</keyword>
<dbReference type="InterPro" id="IPR034660">
    <property type="entry name" value="DinB/YfiT-like"/>
</dbReference>
<dbReference type="InterPro" id="IPR024775">
    <property type="entry name" value="DinB-like"/>
</dbReference>
<dbReference type="Proteomes" id="UP000181997">
    <property type="component" value="Unassembled WGS sequence"/>
</dbReference>
<evidence type="ECO:0000313" key="3">
    <source>
        <dbReference type="Proteomes" id="UP000181997"/>
    </source>
</evidence>
<evidence type="ECO:0000259" key="1">
    <source>
        <dbReference type="Pfam" id="PF12867"/>
    </source>
</evidence>
<name>A0A0V8HID5_9BACI</name>
<dbReference type="SUPFAM" id="SSF109854">
    <property type="entry name" value="DinB/YfiT-like putative metalloenzymes"/>
    <property type="match status" value="1"/>
</dbReference>
<reference evidence="3" key="1">
    <citation type="submission" date="2016-08" db="EMBL/GenBank/DDBJ databases">
        <authorList>
            <person name="Varghese N."/>
            <person name="Submissions Spin"/>
        </authorList>
    </citation>
    <scope>NUCLEOTIDE SEQUENCE [LARGE SCALE GENOMIC DNA]</scope>
    <source>
        <strain evidence="3">SGD-1123</strain>
    </source>
</reference>
<gene>
    <name evidence="2" type="ORF">GA0061094_2859</name>
</gene>
<sequence length="159" mass="18507">MEDPRENILFHHQEFIRWARSLESLPKEEWLRPVEEAKWSIAEIVGHLEPWDEFVVNKRLPFLGTGEPLPSAPDPQMLNEQSATKARTSNQTAVIRQFILTREKLIESLKEIPDESWEQTLKPGSKEITLIKYLEGLAEHDLHHKREVDLAIEKRNAGI</sequence>
<evidence type="ECO:0000313" key="2">
    <source>
        <dbReference type="EMBL" id="SCC16950.1"/>
    </source>
</evidence>
<dbReference type="EMBL" id="FMAU01000003">
    <property type="protein sequence ID" value="SCC16950.1"/>
    <property type="molecule type" value="Genomic_DNA"/>
</dbReference>
<feature type="domain" description="DinB-like" evidence="1">
    <location>
        <begin position="20"/>
        <end position="147"/>
    </location>
</feature>
<proteinExistence type="predicted"/>
<organism evidence="2 3">
    <name type="scientific">[Bacillus] enclensis</name>
    <dbReference type="NCBI Taxonomy" id="1402860"/>
    <lineage>
        <taxon>Bacteria</taxon>
        <taxon>Bacillati</taxon>
        <taxon>Bacillota</taxon>
        <taxon>Bacilli</taxon>
        <taxon>Bacillales</taxon>
        <taxon>Bacillaceae</taxon>
        <taxon>Rossellomorea</taxon>
    </lineage>
</organism>
<dbReference type="AlphaFoldDB" id="A0A0V8HID5"/>
<dbReference type="Pfam" id="PF12867">
    <property type="entry name" value="DinB_2"/>
    <property type="match status" value="1"/>
</dbReference>
<accession>A0A0V8HID5</accession>
<protein>
    <submittedName>
        <fullName evidence="2">Uncharacterized damage-inducible protein DinB (Forms a four-helix bundle)</fullName>
    </submittedName>
</protein>